<organism evidence="1 2">
    <name type="scientific">Streptomyces canus</name>
    <dbReference type="NCBI Taxonomy" id="58343"/>
    <lineage>
        <taxon>Bacteria</taxon>
        <taxon>Bacillati</taxon>
        <taxon>Actinomycetota</taxon>
        <taxon>Actinomycetes</taxon>
        <taxon>Kitasatosporales</taxon>
        <taxon>Streptomycetaceae</taxon>
        <taxon>Streptomyces</taxon>
        <taxon>Streptomyces aurantiacus group</taxon>
    </lineage>
</organism>
<evidence type="ECO:0000313" key="2">
    <source>
        <dbReference type="Proteomes" id="UP000053669"/>
    </source>
</evidence>
<sequence>MKTLLINNYDSYTYNLFQLIAEANGEEPVVIRNDATGGIPDLAEFDNEPYQLQGRVGDRLV</sequence>
<accession>A0A101RM50</accession>
<gene>
    <name evidence="1" type="ORF">AQJ46_43920</name>
</gene>
<evidence type="ECO:0008006" key="3">
    <source>
        <dbReference type="Google" id="ProtNLM"/>
    </source>
</evidence>
<reference evidence="1 2" key="1">
    <citation type="submission" date="2015-10" db="EMBL/GenBank/DDBJ databases">
        <title>Draft genome sequence of Streptomyces canus DSM 40017, type strain for the species Streptomyces canus.</title>
        <authorList>
            <person name="Ruckert C."/>
            <person name="Winkler A."/>
            <person name="Kalinowski J."/>
            <person name="Kampfer P."/>
            <person name="Glaeser S."/>
        </authorList>
    </citation>
    <scope>NUCLEOTIDE SEQUENCE [LARGE SCALE GENOMIC DNA]</scope>
    <source>
        <strain evidence="1 2">DSM 40017</strain>
    </source>
</reference>
<dbReference type="EMBL" id="LMWU01000064">
    <property type="protein sequence ID" value="KUN58157.1"/>
    <property type="molecule type" value="Genomic_DNA"/>
</dbReference>
<dbReference type="Proteomes" id="UP000053669">
    <property type="component" value="Unassembled WGS sequence"/>
</dbReference>
<proteinExistence type="predicted"/>
<dbReference type="RefSeq" id="WP_059210949.1">
    <property type="nucleotide sequence ID" value="NZ_KQ948676.1"/>
</dbReference>
<dbReference type="Gene3D" id="3.40.50.880">
    <property type="match status" value="1"/>
</dbReference>
<name>A0A101RM50_9ACTN</name>
<dbReference type="STRING" id="58343.AQJ46_43920"/>
<comment type="caution">
    <text evidence="1">The sequence shown here is derived from an EMBL/GenBank/DDBJ whole genome shotgun (WGS) entry which is preliminary data.</text>
</comment>
<dbReference type="InterPro" id="IPR029062">
    <property type="entry name" value="Class_I_gatase-like"/>
</dbReference>
<dbReference type="AlphaFoldDB" id="A0A101RM50"/>
<protein>
    <recommendedName>
        <fullName evidence="3">Glutamine amidotransferase domain-containing protein</fullName>
    </recommendedName>
</protein>
<evidence type="ECO:0000313" key="1">
    <source>
        <dbReference type="EMBL" id="KUN58157.1"/>
    </source>
</evidence>